<comment type="caution">
    <text evidence="1">The sequence shown here is derived from an EMBL/GenBank/DDBJ whole genome shotgun (WGS) entry which is preliminary data.</text>
</comment>
<proteinExistence type="predicted"/>
<dbReference type="AlphaFoldDB" id="A0A318L1P0"/>
<accession>A0A318L1P0</accession>
<evidence type="ECO:0000313" key="2">
    <source>
        <dbReference type="Proteomes" id="UP000247555"/>
    </source>
</evidence>
<gene>
    <name evidence="1" type="ORF">DFR34_10195</name>
</gene>
<protein>
    <submittedName>
        <fullName evidence="1">Uncharacterized protein</fullName>
    </submittedName>
</protein>
<dbReference type="Proteomes" id="UP000247555">
    <property type="component" value="Unassembled WGS sequence"/>
</dbReference>
<sequence>MRIHRRGHHLRASGGKHITCAGVARVFHPYCVARVQQQPRADIQPLLGAGDNQDLFRLADDFLCVAQMLGNRLTQGQLAHRVGVAQAARAQGLFAAGDNAIPYRQRKGVQVGVVGAKGAQGRAGFARKWRVGQALARVRQAQRRAGWHARGGLRRRQAGGHCGATPYRAMQIAFGAQLLVHRQHRAARHALLARQFAAGWQSCASGQAAAEQGRAQLLIQPVLQGLASRARAQGKFEFGGAAHWWGSQANWPDDFAAKWLCLSGQFAAKLAGVLIPSPDQENDHASPF</sequence>
<organism evidence="1 2">
    <name type="scientific">Rivihabitans pingtungensis</name>
    <dbReference type="NCBI Taxonomy" id="1054498"/>
    <lineage>
        <taxon>Bacteria</taxon>
        <taxon>Pseudomonadati</taxon>
        <taxon>Pseudomonadota</taxon>
        <taxon>Betaproteobacteria</taxon>
        <taxon>Neisseriales</taxon>
        <taxon>Aquaspirillaceae</taxon>
        <taxon>Rivihabitans</taxon>
    </lineage>
</organism>
<keyword evidence="2" id="KW-1185">Reference proteome</keyword>
<dbReference type="EMBL" id="QJKI01000001">
    <property type="protein sequence ID" value="PXX81866.1"/>
    <property type="molecule type" value="Genomic_DNA"/>
</dbReference>
<name>A0A318L1P0_9NEIS</name>
<evidence type="ECO:0000313" key="1">
    <source>
        <dbReference type="EMBL" id="PXX81866.1"/>
    </source>
</evidence>
<reference evidence="1 2" key="1">
    <citation type="submission" date="2018-05" db="EMBL/GenBank/DDBJ databases">
        <title>Genomic Encyclopedia of Type Strains, Phase IV (KMG-IV): sequencing the most valuable type-strain genomes for metagenomic binning, comparative biology and taxonomic classification.</title>
        <authorList>
            <person name="Goeker M."/>
        </authorList>
    </citation>
    <scope>NUCLEOTIDE SEQUENCE [LARGE SCALE GENOMIC DNA]</scope>
    <source>
        <strain evidence="1 2">DSM 29661</strain>
    </source>
</reference>